<protein>
    <recommendedName>
        <fullName evidence="3">Transcriptional regulator</fullName>
    </recommendedName>
</protein>
<name>A0ABW5G6Z3_9PSEU</name>
<comment type="caution">
    <text evidence="1">The sequence shown here is derived from an EMBL/GenBank/DDBJ whole genome shotgun (WGS) entry which is preliminary data.</text>
</comment>
<evidence type="ECO:0000313" key="2">
    <source>
        <dbReference type="Proteomes" id="UP001597417"/>
    </source>
</evidence>
<reference evidence="2" key="1">
    <citation type="journal article" date="2019" name="Int. J. Syst. Evol. Microbiol.">
        <title>The Global Catalogue of Microorganisms (GCM) 10K type strain sequencing project: providing services to taxonomists for standard genome sequencing and annotation.</title>
        <authorList>
            <consortium name="The Broad Institute Genomics Platform"/>
            <consortium name="The Broad Institute Genome Sequencing Center for Infectious Disease"/>
            <person name="Wu L."/>
            <person name="Ma J."/>
        </authorList>
    </citation>
    <scope>NUCLEOTIDE SEQUENCE [LARGE SCALE GENOMIC DNA]</scope>
    <source>
        <strain evidence="2">CGMCC 4.7645</strain>
    </source>
</reference>
<evidence type="ECO:0000313" key="1">
    <source>
        <dbReference type="EMBL" id="MFD2422410.1"/>
    </source>
</evidence>
<dbReference type="Proteomes" id="UP001597417">
    <property type="component" value="Unassembled WGS sequence"/>
</dbReference>
<gene>
    <name evidence="1" type="ORF">ACFSXZ_39415</name>
</gene>
<organism evidence="1 2">
    <name type="scientific">Amycolatopsis pigmentata</name>
    <dbReference type="NCBI Taxonomy" id="450801"/>
    <lineage>
        <taxon>Bacteria</taxon>
        <taxon>Bacillati</taxon>
        <taxon>Actinomycetota</taxon>
        <taxon>Actinomycetes</taxon>
        <taxon>Pseudonocardiales</taxon>
        <taxon>Pseudonocardiaceae</taxon>
        <taxon>Amycolatopsis</taxon>
    </lineage>
</organism>
<accession>A0ABW5G6Z3</accession>
<dbReference type="RefSeq" id="WP_378271478.1">
    <property type="nucleotide sequence ID" value="NZ_JBHUKR010000028.1"/>
</dbReference>
<sequence>MITTDRAAGAHLLRQLREARGWSWTDLARALRDTARQLAVAPLMDRKVASIQRTVARWESVSDRTSPGERYQFLLAHLYARTPSGGLALGPGSDFEALLDALRHFGTSPHRVHQLVDLVIHSARSDEGESLMLPSPSTQLSLVAVPRDPSKLDHDVIGRLHDSVKTIKAQVGVTPFVRLQLQLAPIVESCRQLLELDQIGSRNELILLATAAYSLAGRLAFETRDDEVATAFYADATGAAGQLTDRSHRAAVRTSHTMVTLHATNDLEAAREIARAATVDAHRGSSYAIRARAHAVHAEICARAGQASEAATALDRAWKTVDQLTVDDPHGGFDGDRLNGFDGLCALHAGDAAHAHDSLDRSVSALRLSRDAVQRGIVSTDLALARLRLGDPAACVDLLHEAIDITAATGGRVPAQRIRLARHHLRPWRTEDFMVELDDHIHDALIGR</sequence>
<proteinExistence type="predicted"/>
<keyword evidence="2" id="KW-1185">Reference proteome</keyword>
<evidence type="ECO:0008006" key="3">
    <source>
        <dbReference type="Google" id="ProtNLM"/>
    </source>
</evidence>
<dbReference type="EMBL" id="JBHUKR010000028">
    <property type="protein sequence ID" value="MFD2422410.1"/>
    <property type="molecule type" value="Genomic_DNA"/>
</dbReference>